<evidence type="ECO:0000313" key="1">
    <source>
        <dbReference type="EMBL" id="RKP54196.1"/>
    </source>
</evidence>
<dbReference type="InterPro" id="IPR026838">
    <property type="entry name" value="YheC/D"/>
</dbReference>
<organism evidence="1 2">
    <name type="scientific">Cohnella endophytica</name>
    <dbReference type="NCBI Taxonomy" id="2419778"/>
    <lineage>
        <taxon>Bacteria</taxon>
        <taxon>Bacillati</taxon>
        <taxon>Bacillota</taxon>
        <taxon>Bacilli</taxon>
        <taxon>Bacillales</taxon>
        <taxon>Paenibacillaceae</taxon>
        <taxon>Cohnella</taxon>
    </lineage>
</organism>
<dbReference type="Proteomes" id="UP000282076">
    <property type="component" value="Unassembled WGS sequence"/>
</dbReference>
<dbReference type="EMBL" id="RBZM01000005">
    <property type="protein sequence ID" value="RKP54196.1"/>
    <property type="molecule type" value="Genomic_DNA"/>
</dbReference>
<name>A0A494Y2S2_9BACL</name>
<dbReference type="OrthoDB" id="7869153at2"/>
<keyword evidence="2" id="KW-1185">Reference proteome</keyword>
<dbReference type="Pfam" id="PF14398">
    <property type="entry name" value="ATPgrasp_YheCD"/>
    <property type="match status" value="1"/>
</dbReference>
<comment type="caution">
    <text evidence="1">The sequence shown here is derived from an EMBL/GenBank/DDBJ whole genome shotgun (WGS) entry which is preliminary data.</text>
</comment>
<protein>
    <submittedName>
        <fullName evidence="1">YheC/YheD family protein</fullName>
    </submittedName>
</protein>
<accession>A0A494Y2S2</accession>
<dbReference type="SUPFAM" id="SSF56059">
    <property type="entry name" value="Glutathione synthetase ATP-binding domain-like"/>
    <property type="match status" value="1"/>
</dbReference>
<proteinExistence type="predicted"/>
<evidence type="ECO:0000313" key="2">
    <source>
        <dbReference type="Proteomes" id="UP000282076"/>
    </source>
</evidence>
<reference evidence="1 2" key="1">
    <citation type="submission" date="2018-10" db="EMBL/GenBank/DDBJ databases">
        <title>Cohnella sp. M2MS4P-1, whole genome shotgun sequence.</title>
        <authorList>
            <person name="Tuo L."/>
        </authorList>
    </citation>
    <scope>NUCLEOTIDE SEQUENCE [LARGE SCALE GENOMIC DNA]</scope>
    <source>
        <strain evidence="1 2">M2MS4P-1</strain>
    </source>
</reference>
<dbReference type="AlphaFoldDB" id="A0A494Y2S2"/>
<sequence length="422" mass="47045">MPVTFPNSKPYRNVGGNDALGILVYERDDDPPFAESSFIRRLNQFGSARGMPLFAFAPWTWEERNGSVKGWSWNDREGRWEPGRRMLPSVVYDRAWPETDAEKLRYRQAVRRLRESVKLVFLNGRLPNKGKVYECLAKNRTFSAYIPPTALFRGSASLSDWLSKHSHAAFLKPIAGSQGRRVVAIVVAEDGTVKLSGRRQDNQPFEVEVANEATALRRIERWIGSRPYIMQPFLELKGDHGEPFDLRALMQKGGDGRWSLTGIAARCGSPGMVTANLHGGGKASSARTMLSRLFGDIRGRELFEEATNMSYMIAVRLENVFGRFAEIGLDYGIDRSGKLWFLEANSKPGRAAMVSAGAEAARAAAEQPLSYARSILLRLATTDTRRSPQGRGCSLATTDMQRSLQGNGYATPGRVIHEFDHL</sequence>
<dbReference type="RefSeq" id="WP_120977302.1">
    <property type="nucleotide sequence ID" value="NZ_RBZM01000005.1"/>
</dbReference>
<gene>
    <name evidence="1" type="ORF">D7Z26_12555</name>
</gene>